<reference evidence="2" key="1">
    <citation type="submission" date="2020-09" db="EMBL/GenBank/DDBJ databases">
        <title>Genome-Enabled Discovery of Anthraquinone Biosynthesis in Senna tora.</title>
        <authorList>
            <person name="Kang S.-H."/>
            <person name="Pandey R.P."/>
            <person name="Lee C.-M."/>
            <person name="Sim J.-S."/>
            <person name="Jeong J.-T."/>
            <person name="Choi B.-S."/>
            <person name="Jung M."/>
            <person name="Ginzburg D."/>
            <person name="Zhao K."/>
            <person name="Won S.Y."/>
            <person name="Oh T.-J."/>
            <person name="Yu Y."/>
            <person name="Kim N.-H."/>
            <person name="Lee O.R."/>
            <person name="Lee T.-H."/>
            <person name="Bashyal P."/>
            <person name="Kim T.-S."/>
            <person name="Lee W.-H."/>
            <person name="Kawkins C."/>
            <person name="Kim C.-K."/>
            <person name="Kim J.S."/>
            <person name="Ahn B.O."/>
            <person name="Rhee S.Y."/>
            <person name="Sohng J.K."/>
        </authorList>
    </citation>
    <scope>NUCLEOTIDE SEQUENCE</scope>
    <source>
        <tissue evidence="2">Leaf</tissue>
    </source>
</reference>
<evidence type="ECO:0000313" key="2">
    <source>
        <dbReference type="EMBL" id="KAF7808195.1"/>
    </source>
</evidence>
<accession>A0A834SPA8</accession>
<feature type="transmembrane region" description="Helical" evidence="1">
    <location>
        <begin position="24"/>
        <end position="43"/>
    </location>
</feature>
<keyword evidence="3" id="KW-1185">Reference proteome</keyword>
<keyword evidence="1" id="KW-1133">Transmembrane helix</keyword>
<proteinExistence type="predicted"/>
<protein>
    <submittedName>
        <fullName evidence="2">Uncharacterized protein</fullName>
    </submittedName>
</protein>
<dbReference type="AlphaFoldDB" id="A0A834SPA8"/>
<name>A0A834SPA8_9FABA</name>
<dbReference type="Proteomes" id="UP000634136">
    <property type="component" value="Unassembled WGS sequence"/>
</dbReference>
<organism evidence="2 3">
    <name type="scientific">Senna tora</name>
    <dbReference type="NCBI Taxonomy" id="362788"/>
    <lineage>
        <taxon>Eukaryota</taxon>
        <taxon>Viridiplantae</taxon>
        <taxon>Streptophyta</taxon>
        <taxon>Embryophyta</taxon>
        <taxon>Tracheophyta</taxon>
        <taxon>Spermatophyta</taxon>
        <taxon>Magnoliopsida</taxon>
        <taxon>eudicotyledons</taxon>
        <taxon>Gunneridae</taxon>
        <taxon>Pentapetalae</taxon>
        <taxon>rosids</taxon>
        <taxon>fabids</taxon>
        <taxon>Fabales</taxon>
        <taxon>Fabaceae</taxon>
        <taxon>Caesalpinioideae</taxon>
        <taxon>Cassia clade</taxon>
        <taxon>Senna</taxon>
    </lineage>
</organism>
<keyword evidence="1" id="KW-0812">Transmembrane</keyword>
<evidence type="ECO:0000313" key="3">
    <source>
        <dbReference type="Proteomes" id="UP000634136"/>
    </source>
</evidence>
<dbReference type="EMBL" id="JAAIUW010000011">
    <property type="protein sequence ID" value="KAF7808195.1"/>
    <property type="molecule type" value="Genomic_DNA"/>
</dbReference>
<evidence type="ECO:0000256" key="1">
    <source>
        <dbReference type="SAM" id="Phobius"/>
    </source>
</evidence>
<comment type="caution">
    <text evidence="2">The sequence shown here is derived from an EMBL/GenBank/DDBJ whole genome shotgun (WGS) entry which is preliminary data.</text>
</comment>
<gene>
    <name evidence="2" type="ORF">G2W53_034938</name>
</gene>
<keyword evidence="1" id="KW-0472">Membrane</keyword>
<sequence>MTEVVTASPGSPRPTWMHPPMQQWLRASALIVIPILPRATVLCRSARPHR</sequence>